<evidence type="ECO:0000313" key="3">
    <source>
        <dbReference type="Proteomes" id="UP000177785"/>
    </source>
</evidence>
<keyword evidence="1" id="KW-0812">Transmembrane</keyword>
<feature type="transmembrane region" description="Helical" evidence="1">
    <location>
        <begin position="7"/>
        <end position="27"/>
    </location>
</feature>
<sequence length="313" mass="34554">MAKAREWLIFLSLGGGVLLLFAGAMLYHTGTYTYFREEMGRHTADLQDMVITMKPQTFAPGEETYSYEKFVVPEDVYMTGLVPEFEGNAHLLHHGQLLALGKKNAACPDFPLYLFAIGAEMKAMDGLLPGYGMPMKKGTQLLLGVHLANSTGTTTSGFLRLHLRATQEKQKPVEPIVLSIVDLCSEATSATDVSTEYTIPGGIAHDESHMQKPFVMPADARLLGFGGHVHTYGKELRLLKNGEPVSRLMPGTNPVKGADPASVYLEHEVFLDRPVEFKKGDVVDMIAVYDKPRELFYKGAMGTGYLLFDFNTR</sequence>
<proteinExistence type="predicted"/>
<evidence type="ECO:0000313" key="2">
    <source>
        <dbReference type="EMBL" id="OGZ45700.1"/>
    </source>
</evidence>
<evidence type="ECO:0008006" key="4">
    <source>
        <dbReference type="Google" id="ProtNLM"/>
    </source>
</evidence>
<dbReference type="Proteomes" id="UP000177785">
    <property type="component" value="Unassembled WGS sequence"/>
</dbReference>
<keyword evidence="1" id="KW-1133">Transmembrane helix</keyword>
<keyword evidence="1" id="KW-0472">Membrane</keyword>
<comment type="caution">
    <text evidence="2">The sequence shown here is derived from an EMBL/GenBank/DDBJ whole genome shotgun (WGS) entry which is preliminary data.</text>
</comment>
<dbReference type="EMBL" id="MHNL01000005">
    <property type="protein sequence ID" value="OGZ45700.1"/>
    <property type="molecule type" value="Genomic_DNA"/>
</dbReference>
<dbReference type="STRING" id="1802115.A2756_02215"/>
<accession>A0A1G2G6U8</accession>
<name>A0A1G2G6U8_9BACT</name>
<organism evidence="2 3">
    <name type="scientific">Candidatus Ryanbacteria bacterium RIFCSPHIGHO2_01_FULL_48_27</name>
    <dbReference type="NCBI Taxonomy" id="1802115"/>
    <lineage>
        <taxon>Bacteria</taxon>
        <taxon>Candidatus Ryaniibacteriota</taxon>
    </lineage>
</organism>
<gene>
    <name evidence="2" type="ORF">A2756_02215</name>
</gene>
<dbReference type="AlphaFoldDB" id="A0A1G2G6U8"/>
<evidence type="ECO:0000256" key="1">
    <source>
        <dbReference type="SAM" id="Phobius"/>
    </source>
</evidence>
<protein>
    <recommendedName>
        <fullName evidence="4">Copper type II ascorbate-dependent monooxygenase C-terminal domain-containing protein</fullName>
    </recommendedName>
</protein>
<reference evidence="2 3" key="1">
    <citation type="journal article" date="2016" name="Nat. Commun.">
        <title>Thousands of microbial genomes shed light on interconnected biogeochemical processes in an aquifer system.</title>
        <authorList>
            <person name="Anantharaman K."/>
            <person name="Brown C.T."/>
            <person name="Hug L.A."/>
            <person name="Sharon I."/>
            <person name="Castelle C.J."/>
            <person name="Probst A.J."/>
            <person name="Thomas B.C."/>
            <person name="Singh A."/>
            <person name="Wilkins M.J."/>
            <person name="Karaoz U."/>
            <person name="Brodie E.L."/>
            <person name="Williams K.H."/>
            <person name="Hubbard S.S."/>
            <person name="Banfield J.F."/>
        </authorList>
    </citation>
    <scope>NUCLEOTIDE SEQUENCE [LARGE SCALE GENOMIC DNA]</scope>
</reference>